<dbReference type="PANTHER" id="PTHR43270">
    <property type="entry name" value="BETA-ALA-HIS DIPEPTIDASE"/>
    <property type="match status" value="1"/>
</dbReference>
<evidence type="ECO:0000256" key="5">
    <source>
        <dbReference type="ARBA" id="ARBA00022737"/>
    </source>
</evidence>
<evidence type="ECO:0000256" key="7">
    <source>
        <dbReference type="PROSITE-ProRule" id="PRU00221"/>
    </source>
</evidence>
<dbReference type="Pfam" id="PF00400">
    <property type="entry name" value="WD40"/>
    <property type="match status" value="3"/>
</dbReference>
<dbReference type="OrthoDB" id="7832001at2759"/>
<feature type="compositionally biased region" description="Basic and acidic residues" evidence="8">
    <location>
        <begin position="1"/>
        <end position="14"/>
    </location>
</feature>
<keyword evidence="5" id="KW-0677">Repeat</keyword>
<dbReference type="PRINTS" id="PR00320">
    <property type="entry name" value="GPROTEINBRPT"/>
</dbReference>
<dbReference type="SUPFAM" id="SSF53187">
    <property type="entry name" value="Zn-dependent exopeptidases"/>
    <property type="match status" value="1"/>
</dbReference>
<dbReference type="Gene3D" id="2.130.10.10">
    <property type="entry name" value="YVTN repeat-like/Quinoprotein amine dehydrogenase"/>
    <property type="match status" value="2"/>
</dbReference>
<dbReference type="STRING" id="1441469.A0A1Q5Q7P9"/>
<evidence type="ECO:0000256" key="1">
    <source>
        <dbReference type="ARBA" id="ARBA00006247"/>
    </source>
</evidence>
<dbReference type="EMBL" id="LFMY01000015">
    <property type="protein sequence ID" value="OKL56250.1"/>
    <property type="molecule type" value="Genomic_DNA"/>
</dbReference>
<evidence type="ECO:0000256" key="4">
    <source>
        <dbReference type="ARBA" id="ARBA00022723"/>
    </source>
</evidence>
<feature type="region of interest" description="Disordered" evidence="8">
    <location>
        <begin position="826"/>
        <end position="882"/>
    </location>
</feature>
<evidence type="ECO:0000313" key="11">
    <source>
        <dbReference type="Proteomes" id="UP000214365"/>
    </source>
</evidence>
<keyword evidence="4" id="KW-0479">Metal-binding</keyword>
<feature type="compositionally biased region" description="Polar residues" evidence="8">
    <location>
        <begin position="859"/>
        <end position="870"/>
    </location>
</feature>
<keyword evidence="2 7" id="KW-0853">WD repeat</keyword>
<proteinExistence type="inferred from homology"/>
<dbReference type="GO" id="GO:0008233">
    <property type="term" value="F:peptidase activity"/>
    <property type="evidence" value="ECO:0007669"/>
    <property type="project" value="UniProtKB-KW"/>
</dbReference>
<evidence type="ECO:0000259" key="9">
    <source>
        <dbReference type="Pfam" id="PF07687"/>
    </source>
</evidence>
<feature type="region of interest" description="Disordered" evidence="8">
    <location>
        <begin position="184"/>
        <end position="205"/>
    </location>
</feature>
<feature type="repeat" description="WD" evidence="7">
    <location>
        <begin position="244"/>
        <end position="271"/>
    </location>
</feature>
<comment type="similarity">
    <text evidence="1">Belongs to the peptidase M20A family.</text>
</comment>
<reference evidence="10 11" key="1">
    <citation type="submission" date="2015-06" db="EMBL/GenBank/DDBJ databases">
        <title>Talaromyces atroroseus IBT 11181 draft genome.</title>
        <authorList>
            <person name="Rasmussen K.B."/>
            <person name="Rasmussen S."/>
            <person name="Petersen B."/>
            <person name="Sicheritz-Ponten T."/>
            <person name="Mortensen U.H."/>
            <person name="Thrane U."/>
        </authorList>
    </citation>
    <scope>NUCLEOTIDE SEQUENCE [LARGE SCALE GENOMIC DNA]</scope>
    <source>
        <strain evidence="10 11">IBT 11181</strain>
    </source>
</reference>
<dbReference type="InterPro" id="IPR002933">
    <property type="entry name" value="Peptidase_M20"/>
</dbReference>
<dbReference type="InterPro" id="IPR011650">
    <property type="entry name" value="Peptidase_M20_dimer"/>
</dbReference>
<dbReference type="PROSITE" id="PS50294">
    <property type="entry name" value="WD_REPEATS_REGION"/>
    <property type="match status" value="1"/>
</dbReference>
<dbReference type="SUPFAM" id="SSF50978">
    <property type="entry name" value="WD40 repeat-like"/>
    <property type="match status" value="1"/>
</dbReference>
<dbReference type="PROSITE" id="PS50082">
    <property type="entry name" value="WD_REPEATS_2"/>
    <property type="match status" value="2"/>
</dbReference>
<feature type="domain" description="Peptidase M20 dimerisation" evidence="9">
    <location>
        <begin position="635"/>
        <end position="743"/>
    </location>
</feature>
<dbReference type="GO" id="GO:0006751">
    <property type="term" value="P:glutathione catabolic process"/>
    <property type="evidence" value="ECO:0007669"/>
    <property type="project" value="InterPro"/>
</dbReference>
<keyword evidence="11" id="KW-1185">Reference proteome</keyword>
<dbReference type="GO" id="GO:0046872">
    <property type="term" value="F:metal ion binding"/>
    <property type="evidence" value="ECO:0007669"/>
    <property type="project" value="UniProtKB-KW"/>
</dbReference>
<dbReference type="InterPro" id="IPR017149">
    <property type="entry name" value="GSH_degradosome_Dug2"/>
</dbReference>
<dbReference type="PIRSF" id="PIRSF037237">
    <property type="entry name" value="Peptidase_WD_repeats_DUG2"/>
    <property type="match status" value="1"/>
</dbReference>
<accession>A0A1Q5Q7P9</accession>
<organism evidence="10 11">
    <name type="scientific">Talaromyces atroroseus</name>
    <dbReference type="NCBI Taxonomy" id="1441469"/>
    <lineage>
        <taxon>Eukaryota</taxon>
        <taxon>Fungi</taxon>
        <taxon>Dikarya</taxon>
        <taxon>Ascomycota</taxon>
        <taxon>Pezizomycotina</taxon>
        <taxon>Eurotiomycetes</taxon>
        <taxon>Eurotiomycetidae</taxon>
        <taxon>Eurotiales</taxon>
        <taxon>Trichocomaceae</taxon>
        <taxon>Talaromyces</taxon>
        <taxon>Talaromyces sect. Trachyspermi</taxon>
    </lineage>
</organism>
<dbReference type="SMART" id="SM00320">
    <property type="entry name" value="WD40"/>
    <property type="match status" value="6"/>
</dbReference>
<comment type="caution">
    <text evidence="10">The sequence shown here is derived from an EMBL/GenBank/DDBJ whole genome shotgun (WGS) entry which is preliminary data.</text>
</comment>
<dbReference type="InterPro" id="IPR015943">
    <property type="entry name" value="WD40/YVTN_repeat-like_dom_sf"/>
</dbReference>
<feature type="region of interest" description="Disordered" evidence="8">
    <location>
        <begin position="1"/>
        <end position="22"/>
    </location>
</feature>
<dbReference type="Gene3D" id="3.30.70.360">
    <property type="match status" value="1"/>
</dbReference>
<dbReference type="InterPro" id="IPR036322">
    <property type="entry name" value="WD40_repeat_dom_sf"/>
</dbReference>
<evidence type="ECO:0000313" key="10">
    <source>
        <dbReference type="EMBL" id="OKL56250.1"/>
    </source>
</evidence>
<feature type="compositionally biased region" description="Low complexity" evidence="8">
    <location>
        <begin position="842"/>
        <end position="858"/>
    </location>
</feature>
<dbReference type="InterPro" id="IPR001680">
    <property type="entry name" value="WD40_rpt"/>
</dbReference>
<dbReference type="GeneID" id="31008282"/>
<evidence type="ECO:0000256" key="3">
    <source>
        <dbReference type="ARBA" id="ARBA00022670"/>
    </source>
</evidence>
<gene>
    <name evidence="10" type="ORF">UA08_08526</name>
</gene>
<dbReference type="Gene3D" id="3.40.630.10">
    <property type="entry name" value="Zn peptidases"/>
    <property type="match status" value="2"/>
</dbReference>
<evidence type="ECO:0000256" key="2">
    <source>
        <dbReference type="ARBA" id="ARBA00022574"/>
    </source>
</evidence>
<dbReference type="InterPro" id="IPR020472">
    <property type="entry name" value="WD40_PAC1"/>
</dbReference>
<dbReference type="RefSeq" id="XP_020116371.1">
    <property type="nucleotide sequence ID" value="XM_020263424.1"/>
</dbReference>
<dbReference type="Pfam" id="PF07687">
    <property type="entry name" value="M20_dimer"/>
    <property type="match status" value="1"/>
</dbReference>
<dbReference type="InterPro" id="IPR051458">
    <property type="entry name" value="Cyt/Met_Dipeptidase"/>
</dbReference>
<evidence type="ECO:0000256" key="8">
    <source>
        <dbReference type="SAM" id="MobiDB-lite"/>
    </source>
</evidence>
<feature type="repeat" description="WD" evidence="7">
    <location>
        <begin position="88"/>
        <end position="129"/>
    </location>
</feature>
<dbReference type="GO" id="GO:0006508">
    <property type="term" value="P:proteolysis"/>
    <property type="evidence" value="ECO:0007669"/>
    <property type="project" value="UniProtKB-KW"/>
</dbReference>
<dbReference type="PANTHER" id="PTHR43270:SF8">
    <property type="entry name" value="DI- AND TRIPEPTIDASE DUG2-RELATED"/>
    <property type="match status" value="1"/>
</dbReference>
<protein>
    <recommendedName>
        <fullName evidence="9">Peptidase M20 dimerisation domain-containing protein</fullName>
    </recommendedName>
</protein>
<dbReference type="AlphaFoldDB" id="A0A1Q5Q7P9"/>
<dbReference type="Pfam" id="PF01546">
    <property type="entry name" value="Peptidase_M20"/>
    <property type="match status" value="1"/>
</dbReference>
<keyword evidence="3" id="KW-0645">Protease</keyword>
<dbReference type="Proteomes" id="UP000214365">
    <property type="component" value="Unassembled WGS sequence"/>
</dbReference>
<sequence length="989" mass="108549">MHRYSADFDDHSDNESPASVSSNDILNQNTRILSSKLPMQNDCAVGHRVQASRSVLAVALDEDCVFAGLQGGDILAWSLDTYELVLSVPAHEESVLALFLSSDRQLLFSSGGDSVVNVWSTVTFERLYSIYSHHDVGDIFAVVYSHNLNTVFCGGQNTSLQWCNLSTNEAGVVARHPSQRRHRFFDSRGPGGSINPRSEDHDAHGLADHRGKTLTFNRDQHRLFSHHGYVYSMILVHGLIESAPSEEVLLTGSGDGSVKLWRLTDESKGTLVPWYELDNGDDAVLSLAIDGSLLFCGLAGGALNIWNLDSRQLVKQITEHQGDLWALDIINGIAIAGDAEGVVKKFNSNFEEIGTWTAHEGTILASATGLFNNRGIYATGGNDNTVAIWDLTGHPEQKESQPIGNDDMVNTLFKFVSYKTISSSPKFSVECNQGATFLRRHCAYLGATTKLLQTGADTNPVVYARFSASSPRSDVKTILFYGHYDIVGADVNRPKWRTDPFQLASVDGFLYGRGVSDNKGPILAAVYAAADLVRRKTLGCDVVFVIEGEEESGSQGFKKAIRENKDLIGKVDWILLANSYWLDDHIPCLTYGLRGVVHANLIVTSDHPDLHSGIDGSSLLDEPLKDLSLLLATFIGRKGHINFPNFYDKVAGLSKAEEDRYNAITEALLPLHPQIEDSEEFARSLMYRWREPSFTVHSIEVPSNKNTGTTISRRAKATLSVRIVPNQSADEIASALTAFAQEQFDLLESQNELTVEITGKSDPWLGDPDNEIFGTLAEAITVAWTPDSDDKRHNYPQLQSKTVTRPFGSELIRSESNDSVASHIDRIISSSTTSHKRKSTRKQNTTNATTVPTSSTLTGKQARTNGSSSADESEHGDDLFFSSTSSSLPAGLSSNHQLRAGFQHQTATAARAAQGPNVTPVKPIYIREGGSIPTIRFLEKEFSAPAANLPCGQASDNAHLDNERLRVMNLYKSREIFGWVFEKLPQRVD</sequence>
<keyword evidence="6" id="KW-0378">Hydrolase</keyword>
<evidence type="ECO:0000256" key="6">
    <source>
        <dbReference type="ARBA" id="ARBA00022801"/>
    </source>
</evidence>
<name>A0A1Q5Q7P9_TALAT</name>